<evidence type="ECO:0000256" key="2">
    <source>
        <dbReference type="SAM" id="SignalP"/>
    </source>
</evidence>
<dbReference type="InterPro" id="IPR027385">
    <property type="entry name" value="Beta-barrel_OMP"/>
</dbReference>
<feature type="chain" id="PRO_5013051423" description="Outer membrane protein beta-barrel domain-containing protein" evidence="2">
    <location>
        <begin position="22"/>
        <end position="200"/>
    </location>
</feature>
<comment type="caution">
    <text evidence="4">The sequence shown here is derived from an EMBL/GenBank/DDBJ whole genome shotgun (WGS) entry which is preliminary data.</text>
</comment>
<dbReference type="EMBL" id="NDYO01000004">
    <property type="protein sequence ID" value="OUT12023.1"/>
    <property type="molecule type" value="Genomic_DNA"/>
</dbReference>
<dbReference type="RefSeq" id="WP_087584417.1">
    <property type="nucleotide sequence ID" value="NZ_CABMKR010000004.1"/>
</dbReference>
<evidence type="ECO:0000256" key="1">
    <source>
        <dbReference type="ARBA" id="ARBA00022729"/>
    </source>
</evidence>
<dbReference type="SUPFAM" id="SSF56925">
    <property type="entry name" value="OMPA-like"/>
    <property type="match status" value="1"/>
</dbReference>
<evidence type="ECO:0000313" key="4">
    <source>
        <dbReference type="EMBL" id="OUT12023.1"/>
    </source>
</evidence>
<dbReference type="Proteomes" id="UP000195967">
    <property type="component" value="Unassembled WGS sequence"/>
</dbReference>
<reference evidence="4 5" key="1">
    <citation type="submission" date="2017-04" db="EMBL/GenBank/DDBJ databases">
        <title>Complete genome of Campylobacter concisus ATCC 33237T and draft genomes for an additional eight well characterized C. concisus strains.</title>
        <authorList>
            <person name="Cornelius A.J."/>
            <person name="Miller W.G."/>
            <person name="Lastovica A.J."/>
            <person name="On S.L."/>
            <person name="French N.P."/>
            <person name="Vandenberg O."/>
            <person name="Biggs P.J."/>
        </authorList>
    </citation>
    <scope>NUCLEOTIDE SEQUENCE [LARGE SCALE GENOMIC DNA]</scope>
    <source>
        <strain evidence="4 5">Lasto28.99</strain>
    </source>
</reference>
<organism evidence="4 5">
    <name type="scientific">Campylobacter concisus</name>
    <dbReference type="NCBI Taxonomy" id="199"/>
    <lineage>
        <taxon>Bacteria</taxon>
        <taxon>Pseudomonadati</taxon>
        <taxon>Campylobacterota</taxon>
        <taxon>Epsilonproteobacteria</taxon>
        <taxon>Campylobacterales</taxon>
        <taxon>Campylobacteraceae</taxon>
        <taxon>Campylobacter</taxon>
    </lineage>
</organism>
<keyword evidence="1 2" id="KW-0732">Signal</keyword>
<feature type="signal peptide" evidence="2">
    <location>
        <begin position="1"/>
        <end position="21"/>
    </location>
</feature>
<proteinExistence type="predicted"/>
<sequence>MKNVVLKVALGLSLASAAALAQGAFVGVEGDYSFGSKLTLKGDDGSKIKFKKAQPGLGLKAGYDFDIARVYGAYIYDFKARKTANDEDKSVAEWKTHKFIVGADYTPSVAKDLKLVLGGYTGFSKLKIKGGDAETPMESASINGWILGAKVGAEYSINENNAVEFGLKADRTDYGKISKFKMIDAKETNLGLYMGYTYKF</sequence>
<evidence type="ECO:0000259" key="3">
    <source>
        <dbReference type="Pfam" id="PF13505"/>
    </source>
</evidence>
<gene>
    <name evidence="4" type="ORF">B9N62_03670</name>
</gene>
<dbReference type="Pfam" id="PF13505">
    <property type="entry name" value="OMP_b-brl"/>
    <property type="match status" value="1"/>
</dbReference>
<name>A0A1Y5MXN9_9BACT</name>
<feature type="domain" description="Outer membrane protein beta-barrel" evidence="3">
    <location>
        <begin position="9"/>
        <end position="192"/>
    </location>
</feature>
<dbReference type="InterPro" id="IPR011250">
    <property type="entry name" value="OMP/PagP_B-barrel"/>
</dbReference>
<accession>A0A1Y5MXN9</accession>
<dbReference type="AlphaFoldDB" id="A0A1Y5MXN9"/>
<evidence type="ECO:0000313" key="5">
    <source>
        <dbReference type="Proteomes" id="UP000195967"/>
    </source>
</evidence>
<dbReference type="Gene3D" id="2.40.160.20">
    <property type="match status" value="1"/>
</dbReference>
<protein>
    <recommendedName>
        <fullName evidence="3">Outer membrane protein beta-barrel domain-containing protein</fullName>
    </recommendedName>
</protein>